<feature type="compositionally biased region" description="Basic and acidic residues" evidence="1">
    <location>
        <begin position="212"/>
        <end position="222"/>
    </location>
</feature>
<dbReference type="SUPFAM" id="SSF49879">
    <property type="entry name" value="SMAD/FHA domain"/>
    <property type="match status" value="1"/>
</dbReference>
<evidence type="ECO:0000256" key="2">
    <source>
        <dbReference type="SAM" id="Phobius"/>
    </source>
</evidence>
<dbReference type="Pfam" id="PF00498">
    <property type="entry name" value="FHA"/>
    <property type="match status" value="1"/>
</dbReference>
<feature type="region of interest" description="Disordered" evidence="1">
    <location>
        <begin position="97"/>
        <end position="155"/>
    </location>
</feature>
<keyword evidence="2" id="KW-1133">Transmembrane helix</keyword>
<dbReference type="Proteomes" id="UP001575105">
    <property type="component" value="Unassembled WGS sequence"/>
</dbReference>
<organism evidence="4 5">
    <name type="scientific">Natronomicrosphaera hydrolytica</name>
    <dbReference type="NCBI Taxonomy" id="3242702"/>
    <lineage>
        <taxon>Bacteria</taxon>
        <taxon>Pseudomonadati</taxon>
        <taxon>Planctomycetota</taxon>
        <taxon>Phycisphaerae</taxon>
        <taxon>Phycisphaerales</taxon>
        <taxon>Phycisphaeraceae</taxon>
        <taxon>Natronomicrosphaera</taxon>
    </lineage>
</organism>
<comment type="caution">
    <text evidence="4">The sequence shown here is derived from an EMBL/GenBank/DDBJ whole genome shotgun (WGS) entry which is preliminary data.</text>
</comment>
<evidence type="ECO:0000313" key="5">
    <source>
        <dbReference type="Proteomes" id="UP001575105"/>
    </source>
</evidence>
<evidence type="ECO:0000259" key="3">
    <source>
        <dbReference type="PROSITE" id="PS50006"/>
    </source>
</evidence>
<evidence type="ECO:0000313" key="4">
    <source>
        <dbReference type="EMBL" id="MFA9476809.1"/>
    </source>
</evidence>
<dbReference type="CDD" id="cd00060">
    <property type="entry name" value="FHA"/>
    <property type="match status" value="1"/>
</dbReference>
<feature type="compositionally biased region" description="Basic and acidic residues" evidence="1">
    <location>
        <begin position="281"/>
        <end position="290"/>
    </location>
</feature>
<dbReference type="InterPro" id="IPR000253">
    <property type="entry name" value="FHA_dom"/>
</dbReference>
<dbReference type="EMBL" id="JBGUBD010000001">
    <property type="protein sequence ID" value="MFA9476809.1"/>
    <property type="molecule type" value="Genomic_DNA"/>
</dbReference>
<keyword evidence="2" id="KW-0812">Transmembrane</keyword>
<dbReference type="RefSeq" id="WP_425343735.1">
    <property type="nucleotide sequence ID" value="NZ_JBGUBD010000001.1"/>
</dbReference>
<dbReference type="PANTHER" id="PTHR23308">
    <property type="entry name" value="NUCLEAR INHIBITOR OF PROTEIN PHOSPHATASE-1"/>
    <property type="match status" value="1"/>
</dbReference>
<dbReference type="SMART" id="SM00240">
    <property type="entry name" value="FHA"/>
    <property type="match status" value="1"/>
</dbReference>
<feature type="compositionally biased region" description="Acidic residues" evidence="1">
    <location>
        <begin position="223"/>
        <end position="233"/>
    </location>
</feature>
<reference evidence="4 5" key="1">
    <citation type="submission" date="2024-08" db="EMBL/GenBank/DDBJ databases">
        <title>Whole-genome sequencing of halo(alkali)philic microorganisms from hypersaline lakes.</title>
        <authorList>
            <person name="Sorokin D.Y."/>
            <person name="Merkel A.Y."/>
            <person name="Messina E."/>
            <person name="Yakimov M."/>
        </authorList>
    </citation>
    <scope>NUCLEOTIDE SEQUENCE [LARGE SCALE GENOMIC DNA]</scope>
    <source>
        <strain evidence="4 5">AB-hyl4</strain>
    </source>
</reference>
<accession>A0ABV4TZQ3</accession>
<protein>
    <submittedName>
        <fullName evidence="4">FHA domain-containing protein</fullName>
    </submittedName>
</protein>
<dbReference type="PROSITE" id="PS50006">
    <property type="entry name" value="FHA_DOMAIN"/>
    <property type="match status" value="1"/>
</dbReference>
<feature type="compositionally biased region" description="Low complexity" evidence="1">
    <location>
        <begin position="101"/>
        <end position="127"/>
    </location>
</feature>
<dbReference type="InterPro" id="IPR008984">
    <property type="entry name" value="SMAD_FHA_dom_sf"/>
</dbReference>
<dbReference type="Gene3D" id="2.60.200.20">
    <property type="match status" value="1"/>
</dbReference>
<sequence>MLKLLAVHRDGSEKLLRVHPGKADVLGRRAPRLTLEDSCVSRQHARVWFENDCWWLVDLDSTHGTWVNHDRVEQPTPLRLGDEIRLGRMLLVVREADATADDSPTNPTSTPPAAAAETQAKAAAASPPDDHPKPDRDAREASSASASQDRLDPTTPLQADEVIIAPSVSLDDAAIATPYAPSPTPQLAADESAPAITFTTFGDSPANADDNGLARHDPRREEDIDPLADDQANDPDATPTTLNGAARRDPVAGNFGVIFPQTGRPGGSHHNRHSRPSSSDRTARHSDAGQKHSRWVTLAAFAVAGTMAAVATTAWLMYPG</sequence>
<feature type="compositionally biased region" description="Basic and acidic residues" evidence="1">
    <location>
        <begin position="128"/>
        <end position="140"/>
    </location>
</feature>
<keyword evidence="5" id="KW-1185">Reference proteome</keyword>
<feature type="transmembrane region" description="Helical" evidence="2">
    <location>
        <begin position="295"/>
        <end position="318"/>
    </location>
</feature>
<name>A0ABV4TZQ3_9BACT</name>
<feature type="domain" description="FHA" evidence="3">
    <location>
        <begin position="5"/>
        <end position="72"/>
    </location>
</feature>
<proteinExistence type="predicted"/>
<dbReference type="InterPro" id="IPR050923">
    <property type="entry name" value="Cell_Proc_Reg/RNA_Proc"/>
</dbReference>
<evidence type="ECO:0000256" key="1">
    <source>
        <dbReference type="SAM" id="MobiDB-lite"/>
    </source>
</evidence>
<feature type="region of interest" description="Disordered" evidence="1">
    <location>
        <begin position="198"/>
        <end position="291"/>
    </location>
</feature>
<keyword evidence="2" id="KW-0472">Membrane</keyword>
<gene>
    <name evidence="4" type="ORF">ACERK3_00750</name>
</gene>